<dbReference type="SUPFAM" id="SSF46785">
    <property type="entry name" value="Winged helix' DNA-binding domain"/>
    <property type="match status" value="1"/>
</dbReference>
<keyword evidence="7" id="KW-1185">Reference proteome</keyword>
<dbReference type="EMBL" id="LOHG01000026">
    <property type="protein sequence ID" value="MCI8212676.1"/>
    <property type="molecule type" value="Genomic_DNA"/>
</dbReference>
<comment type="similarity">
    <text evidence="1">Belongs to the LysR transcriptional regulatory family.</text>
</comment>
<comment type="caution">
    <text evidence="6">The sequence shown here is derived from an EMBL/GenBank/DDBJ whole genome shotgun (WGS) entry which is preliminary data.</text>
</comment>
<dbReference type="InterPro" id="IPR036390">
    <property type="entry name" value="WH_DNA-bd_sf"/>
</dbReference>
<feature type="domain" description="HTH lysR-type" evidence="5">
    <location>
        <begin position="11"/>
        <end position="68"/>
    </location>
</feature>
<dbReference type="PRINTS" id="PR00039">
    <property type="entry name" value="HTHLYSR"/>
</dbReference>
<dbReference type="RefSeq" id="WP_243248850.1">
    <property type="nucleotide sequence ID" value="NZ_LOHG01000026.1"/>
</dbReference>
<name>A0ABS9ZQT5_9PSED</name>
<reference evidence="6 7" key="1">
    <citation type="submission" date="2015-12" db="EMBL/GenBank/DDBJ databases">
        <title>Phylogenomics in the description of a new species in the Pseudomonas syringae group.</title>
        <authorList>
            <person name="Busquets A."/>
            <person name="Gomila M."/>
            <person name="Beiki F."/>
            <person name="Rahimian H."/>
            <person name="Mulet M."/>
            <person name="Sanchez D."/>
            <person name="Garcia-Valdes E."/>
            <person name="Lalucat J."/>
        </authorList>
    </citation>
    <scope>NUCLEOTIDE SEQUENCE [LARGE SCALE GENOMIC DNA]</scope>
    <source>
        <strain evidence="6 7">S25</strain>
    </source>
</reference>
<sequence length="94" mass="10661">MEFDESLFRNIDLNSLFTLLLIYREQGVSKTAELLHVKQPAVSNTLAKLRCHFHDPLFVRHAHGVKPTAKATEIIQHLEAGFQDIQNALLIAAR</sequence>
<keyword evidence="3" id="KW-0238">DNA-binding</keyword>
<evidence type="ECO:0000313" key="6">
    <source>
        <dbReference type="EMBL" id="MCI8212676.1"/>
    </source>
</evidence>
<dbReference type="InterPro" id="IPR000847">
    <property type="entry name" value="LysR_HTH_N"/>
</dbReference>
<evidence type="ECO:0000259" key="5">
    <source>
        <dbReference type="PROSITE" id="PS50931"/>
    </source>
</evidence>
<dbReference type="PROSITE" id="PS50931">
    <property type="entry name" value="HTH_LYSR"/>
    <property type="match status" value="1"/>
</dbReference>
<keyword evidence="2" id="KW-0805">Transcription regulation</keyword>
<dbReference type="InterPro" id="IPR050389">
    <property type="entry name" value="LysR-type_TF"/>
</dbReference>
<dbReference type="PANTHER" id="PTHR30118">
    <property type="entry name" value="HTH-TYPE TRANSCRIPTIONAL REGULATOR LEUO-RELATED"/>
    <property type="match status" value="1"/>
</dbReference>
<evidence type="ECO:0000256" key="1">
    <source>
        <dbReference type="ARBA" id="ARBA00009437"/>
    </source>
</evidence>
<dbReference type="PANTHER" id="PTHR30118:SF15">
    <property type="entry name" value="TRANSCRIPTIONAL REGULATORY PROTEIN"/>
    <property type="match status" value="1"/>
</dbReference>
<evidence type="ECO:0000313" key="7">
    <source>
        <dbReference type="Proteomes" id="UP001320513"/>
    </source>
</evidence>
<evidence type="ECO:0000256" key="3">
    <source>
        <dbReference type="ARBA" id="ARBA00023125"/>
    </source>
</evidence>
<evidence type="ECO:0000256" key="2">
    <source>
        <dbReference type="ARBA" id="ARBA00023015"/>
    </source>
</evidence>
<dbReference type="Gene3D" id="1.10.10.10">
    <property type="entry name" value="Winged helix-like DNA-binding domain superfamily/Winged helix DNA-binding domain"/>
    <property type="match status" value="1"/>
</dbReference>
<proteinExistence type="inferred from homology"/>
<dbReference type="InterPro" id="IPR036388">
    <property type="entry name" value="WH-like_DNA-bd_sf"/>
</dbReference>
<evidence type="ECO:0000256" key="4">
    <source>
        <dbReference type="ARBA" id="ARBA00023163"/>
    </source>
</evidence>
<dbReference type="Pfam" id="PF00126">
    <property type="entry name" value="HTH_1"/>
    <property type="match status" value="1"/>
</dbReference>
<gene>
    <name evidence="6" type="ORF">AUC61_24390</name>
</gene>
<dbReference type="Proteomes" id="UP001320513">
    <property type="component" value="Unassembled WGS sequence"/>
</dbReference>
<accession>A0ABS9ZQT5</accession>
<keyword evidence="4" id="KW-0804">Transcription</keyword>
<organism evidence="6 7">
    <name type="scientific">Pseudomonas maioricensis</name>
    <dbReference type="NCBI Taxonomy" id="1766623"/>
    <lineage>
        <taxon>Bacteria</taxon>
        <taxon>Pseudomonadati</taxon>
        <taxon>Pseudomonadota</taxon>
        <taxon>Gammaproteobacteria</taxon>
        <taxon>Pseudomonadales</taxon>
        <taxon>Pseudomonadaceae</taxon>
        <taxon>Pseudomonas</taxon>
    </lineage>
</organism>
<protein>
    <submittedName>
        <fullName evidence="6">LysR family transcriptional regulator</fullName>
    </submittedName>
</protein>